<feature type="domain" description="Thiaminase-2/PQQC" evidence="11">
    <location>
        <begin position="334"/>
        <end position="517"/>
    </location>
</feature>
<dbReference type="GO" id="GO:0008902">
    <property type="term" value="F:hydroxymethylpyrimidine kinase activity"/>
    <property type="evidence" value="ECO:0007669"/>
    <property type="project" value="UniProtKB-EC"/>
</dbReference>
<keyword evidence="9" id="KW-0784">Thiamine biosynthesis</keyword>
<comment type="function">
    <text evidence="3">Catalyzes the phosphorylation of hydroxymethylpyrimidine phosphate (HMP-P) to HMP-PP, and of HMP to HMP-P.</text>
</comment>
<dbReference type="Pfam" id="PF03070">
    <property type="entry name" value="TENA_THI-4"/>
    <property type="match status" value="1"/>
</dbReference>
<organism evidence="13 14">
    <name type="scientific">Falsarthrobacter nasiphocae</name>
    <dbReference type="NCBI Taxonomy" id="189863"/>
    <lineage>
        <taxon>Bacteria</taxon>
        <taxon>Bacillati</taxon>
        <taxon>Actinomycetota</taxon>
        <taxon>Actinomycetes</taxon>
        <taxon>Micrococcales</taxon>
        <taxon>Micrococcaceae</taxon>
        <taxon>Falsarthrobacter</taxon>
    </lineage>
</organism>
<dbReference type="SUPFAM" id="SSF53613">
    <property type="entry name" value="Ribokinase-like"/>
    <property type="match status" value="1"/>
</dbReference>
<evidence type="ECO:0000256" key="2">
    <source>
        <dbReference type="ARBA" id="ARBA00000565"/>
    </source>
</evidence>
<feature type="compositionally biased region" description="Low complexity" evidence="10">
    <location>
        <begin position="9"/>
        <end position="18"/>
    </location>
</feature>
<evidence type="ECO:0000256" key="10">
    <source>
        <dbReference type="SAM" id="MobiDB-lite"/>
    </source>
</evidence>
<evidence type="ECO:0000313" key="13">
    <source>
        <dbReference type="EMBL" id="MDR6891440.1"/>
    </source>
</evidence>
<dbReference type="FunFam" id="3.40.1190.20:FF:000003">
    <property type="entry name" value="Phosphomethylpyrimidine kinase ThiD"/>
    <property type="match status" value="1"/>
</dbReference>
<dbReference type="InterPro" id="IPR004399">
    <property type="entry name" value="HMP/HMP-P_kinase_dom"/>
</dbReference>
<dbReference type="Gene3D" id="3.40.1190.20">
    <property type="match status" value="1"/>
</dbReference>
<dbReference type="InterPro" id="IPR013749">
    <property type="entry name" value="PM/HMP-P_kinase-1"/>
</dbReference>
<evidence type="ECO:0000256" key="1">
    <source>
        <dbReference type="ARBA" id="ARBA00000151"/>
    </source>
</evidence>
<accession>A0AAE3YFW7</accession>
<evidence type="ECO:0000259" key="11">
    <source>
        <dbReference type="Pfam" id="PF03070"/>
    </source>
</evidence>
<dbReference type="CDD" id="cd19365">
    <property type="entry name" value="TenA_C-like"/>
    <property type="match status" value="1"/>
</dbReference>
<dbReference type="CDD" id="cd01169">
    <property type="entry name" value="HMPP_kinase"/>
    <property type="match status" value="1"/>
</dbReference>
<protein>
    <submittedName>
        <fullName evidence="13">Hydroxymethylpyrimidine/phosphomethylpyrimidine kinase</fullName>
        <ecNumber evidence="13">2.7.1.49</ecNumber>
        <ecNumber evidence="13">2.7.4.7</ecNumber>
    </submittedName>
</protein>
<dbReference type="GO" id="GO:0008972">
    <property type="term" value="F:phosphomethylpyrimidine kinase activity"/>
    <property type="evidence" value="ECO:0007669"/>
    <property type="project" value="UniProtKB-EC"/>
</dbReference>
<comment type="catalytic activity">
    <reaction evidence="1">
        <text>4-amino-5-hydroxymethyl-2-methylpyrimidine + ATP = 4-amino-2-methyl-5-(phosphooxymethyl)pyrimidine + ADP + H(+)</text>
        <dbReference type="Rhea" id="RHEA:23096"/>
        <dbReference type="ChEBI" id="CHEBI:15378"/>
        <dbReference type="ChEBI" id="CHEBI:16892"/>
        <dbReference type="ChEBI" id="CHEBI:30616"/>
        <dbReference type="ChEBI" id="CHEBI:58354"/>
        <dbReference type="ChEBI" id="CHEBI:456216"/>
        <dbReference type="EC" id="2.7.1.49"/>
    </reaction>
</comment>
<evidence type="ECO:0000256" key="9">
    <source>
        <dbReference type="ARBA" id="ARBA00022977"/>
    </source>
</evidence>
<sequence>MSQTNETTPAAAPASADARPGDTPQALARETDLARALAAATDRVPRVLSIAGTDPTGGAGLQADLKSFAAMGAYGMGVVTALVAQNTQGVRGVHTPPQSFLEEQLCSVSDDVEIDAVKIGMLGSADTVETVRRWLSDVRPPLVVFDPVMVASSGDRLLDDDAEAAVRGLVPLADLVTPNIPELAVLTGGAPARTWAEARRQAEDLAASAGVVVLLKGGHLEGEDANDAVVRADAITEVPGERIDTKNTHGTGCSLSSAMAALGAWGLTWEDALPRAKGWLTDALRAADALNVGRGHGPVDHGVRTRHLARPSSWAREQWDACADVRAASSQGRFVTRLAAGTLERARFEWYLAQDLLYLDEYARALASLAAVAPTRRAQAFWARASQECLEVEAALHLSHAREGSPEAAPMTRAYTDHLLAVSARGSYAELAAAVLPCFWLYQAVGEELAEAARPEHPYVDWLATYGTDEFRESTRVAIELTDEAAGHAGPEERSRMAAAFRRSMELERDFFDAPCDALLEPQPLPQR</sequence>
<dbReference type="EC" id="2.7.4.7" evidence="13"/>
<keyword evidence="5 13" id="KW-0808">Transferase</keyword>
<comment type="caution">
    <text evidence="13">The sequence shown here is derived from an EMBL/GenBank/DDBJ whole genome shotgun (WGS) entry which is preliminary data.</text>
</comment>
<keyword evidence="7 13" id="KW-0418">Kinase</keyword>
<evidence type="ECO:0000256" key="8">
    <source>
        <dbReference type="ARBA" id="ARBA00022840"/>
    </source>
</evidence>
<keyword evidence="8" id="KW-0067">ATP-binding</keyword>
<dbReference type="EMBL" id="JAVDUI010000001">
    <property type="protein sequence ID" value="MDR6891440.1"/>
    <property type="molecule type" value="Genomic_DNA"/>
</dbReference>
<dbReference type="InterPro" id="IPR004305">
    <property type="entry name" value="Thiaminase-2/PQQC"/>
</dbReference>
<feature type="domain" description="Pyridoxamine kinase/Phosphomethylpyrimidine kinase" evidence="12">
    <location>
        <begin position="54"/>
        <end position="300"/>
    </location>
</feature>
<dbReference type="AlphaFoldDB" id="A0AAE3YFW7"/>
<dbReference type="RefSeq" id="WP_309849236.1">
    <property type="nucleotide sequence ID" value="NZ_BAAAIU010000024.1"/>
</dbReference>
<dbReference type="Pfam" id="PF08543">
    <property type="entry name" value="Phos_pyr_kin"/>
    <property type="match status" value="1"/>
</dbReference>
<evidence type="ECO:0000256" key="5">
    <source>
        <dbReference type="ARBA" id="ARBA00022679"/>
    </source>
</evidence>
<dbReference type="Proteomes" id="UP001247307">
    <property type="component" value="Unassembled WGS sequence"/>
</dbReference>
<evidence type="ECO:0000259" key="12">
    <source>
        <dbReference type="Pfam" id="PF08543"/>
    </source>
</evidence>
<dbReference type="GO" id="GO:0009228">
    <property type="term" value="P:thiamine biosynthetic process"/>
    <property type="evidence" value="ECO:0007669"/>
    <property type="project" value="UniProtKB-KW"/>
</dbReference>
<proteinExistence type="predicted"/>
<dbReference type="PANTHER" id="PTHR20858:SF17">
    <property type="entry name" value="HYDROXYMETHYLPYRIMIDINE_PHOSPHOMETHYLPYRIMIDINE KINASE THI20-RELATED"/>
    <property type="match status" value="1"/>
</dbReference>
<dbReference type="GO" id="GO:0005829">
    <property type="term" value="C:cytosol"/>
    <property type="evidence" value="ECO:0007669"/>
    <property type="project" value="TreeGrafter"/>
</dbReference>
<evidence type="ECO:0000256" key="4">
    <source>
        <dbReference type="ARBA" id="ARBA00004769"/>
    </source>
</evidence>
<feature type="region of interest" description="Disordered" evidence="10">
    <location>
        <begin position="1"/>
        <end position="24"/>
    </location>
</feature>
<comment type="catalytic activity">
    <reaction evidence="2">
        <text>4-amino-2-methyl-5-(phosphooxymethyl)pyrimidine + ATP = 4-amino-2-methyl-5-(diphosphooxymethyl)pyrimidine + ADP</text>
        <dbReference type="Rhea" id="RHEA:19893"/>
        <dbReference type="ChEBI" id="CHEBI:30616"/>
        <dbReference type="ChEBI" id="CHEBI:57841"/>
        <dbReference type="ChEBI" id="CHEBI:58354"/>
        <dbReference type="ChEBI" id="CHEBI:456216"/>
        <dbReference type="EC" id="2.7.4.7"/>
    </reaction>
</comment>
<dbReference type="GO" id="GO:0005524">
    <property type="term" value="F:ATP binding"/>
    <property type="evidence" value="ECO:0007669"/>
    <property type="project" value="UniProtKB-KW"/>
</dbReference>
<reference evidence="13" key="1">
    <citation type="submission" date="2023-07" db="EMBL/GenBank/DDBJ databases">
        <title>Sequencing the genomes of 1000 actinobacteria strains.</title>
        <authorList>
            <person name="Klenk H.-P."/>
        </authorList>
    </citation>
    <scope>NUCLEOTIDE SEQUENCE</scope>
    <source>
        <strain evidence="13">DSM 13988</strain>
    </source>
</reference>
<comment type="pathway">
    <text evidence="4">Cofactor biosynthesis; thiamine diphosphate biosynthesis; 4-amino-2-methyl-5-diphosphomethylpyrimidine from 5-amino-1-(5-phospho-D-ribosyl)imidazole: step 3/3.</text>
</comment>
<name>A0AAE3YFW7_9MICC</name>
<dbReference type="PANTHER" id="PTHR20858">
    <property type="entry name" value="PHOSPHOMETHYLPYRIMIDINE KINASE"/>
    <property type="match status" value="1"/>
</dbReference>
<dbReference type="Gene3D" id="1.20.910.10">
    <property type="entry name" value="Heme oxygenase-like"/>
    <property type="match status" value="1"/>
</dbReference>
<dbReference type="SUPFAM" id="SSF48613">
    <property type="entry name" value="Heme oxygenase-like"/>
    <property type="match status" value="1"/>
</dbReference>
<gene>
    <name evidence="13" type="ORF">J2S35_000380</name>
</gene>
<keyword evidence="6" id="KW-0547">Nucleotide-binding</keyword>
<dbReference type="EC" id="2.7.1.49" evidence="13"/>
<dbReference type="InterPro" id="IPR029056">
    <property type="entry name" value="Ribokinase-like"/>
</dbReference>
<evidence type="ECO:0000256" key="6">
    <source>
        <dbReference type="ARBA" id="ARBA00022741"/>
    </source>
</evidence>
<dbReference type="InterPro" id="IPR016084">
    <property type="entry name" value="Haem_Oase-like_multi-hlx"/>
</dbReference>
<evidence type="ECO:0000256" key="7">
    <source>
        <dbReference type="ARBA" id="ARBA00022777"/>
    </source>
</evidence>
<keyword evidence="14" id="KW-1185">Reference proteome</keyword>
<dbReference type="NCBIfam" id="TIGR00097">
    <property type="entry name" value="HMP-P_kinase"/>
    <property type="match status" value="1"/>
</dbReference>
<evidence type="ECO:0000313" key="14">
    <source>
        <dbReference type="Proteomes" id="UP001247307"/>
    </source>
</evidence>
<evidence type="ECO:0000256" key="3">
    <source>
        <dbReference type="ARBA" id="ARBA00003848"/>
    </source>
</evidence>